<protein>
    <recommendedName>
        <fullName evidence="2">3-oxoacyl-[acyl-carrier-protein] reductase</fullName>
        <ecNumber evidence="2">1.1.1.100</ecNumber>
    </recommendedName>
</protein>
<dbReference type="Gene3D" id="3.40.50.720">
    <property type="entry name" value="NAD(P)-binding Rossmann-like Domain"/>
    <property type="match status" value="1"/>
</dbReference>
<dbReference type="InterPro" id="IPR050259">
    <property type="entry name" value="SDR"/>
</dbReference>
<keyword evidence="4" id="KW-0560">Oxidoreductase</keyword>
<dbReference type="InterPro" id="IPR020904">
    <property type="entry name" value="Sc_DH/Rdtase_CS"/>
</dbReference>
<accession>A0AA39CN78</accession>
<dbReference type="PANTHER" id="PTHR42879:SF2">
    <property type="entry name" value="3-OXOACYL-[ACYL-CARRIER-PROTEIN] REDUCTASE FABG"/>
    <property type="match status" value="1"/>
</dbReference>
<dbReference type="CDD" id="cd05233">
    <property type="entry name" value="SDR_c"/>
    <property type="match status" value="1"/>
</dbReference>
<gene>
    <name evidence="6" type="ORF">H2200_002588</name>
</gene>
<dbReference type="EC" id="1.1.1.100" evidence="2"/>
<dbReference type="PROSITE" id="PS00061">
    <property type="entry name" value="ADH_SHORT"/>
    <property type="match status" value="1"/>
</dbReference>
<evidence type="ECO:0000256" key="1">
    <source>
        <dbReference type="ARBA" id="ARBA00006484"/>
    </source>
</evidence>
<evidence type="ECO:0000313" key="6">
    <source>
        <dbReference type="EMBL" id="KAJ9614452.1"/>
    </source>
</evidence>
<evidence type="ECO:0000313" key="7">
    <source>
        <dbReference type="Proteomes" id="UP001172673"/>
    </source>
</evidence>
<dbReference type="EMBL" id="JAPDRK010000003">
    <property type="protein sequence ID" value="KAJ9614452.1"/>
    <property type="molecule type" value="Genomic_DNA"/>
</dbReference>
<evidence type="ECO:0000256" key="2">
    <source>
        <dbReference type="ARBA" id="ARBA00012948"/>
    </source>
</evidence>
<evidence type="ECO:0000256" key="3">
    <source>
        <dbReference type="ARBA" id="ARBA00022857"/>
    </source>
</evidence>
<dbReference type="PRINTS" id="PR00081">
    <property type="entry name" value="GDHRDH"/>
</dbReference>
<organism evidence="6 7">
    <name type="scientific">Cladophialophora chaetospira</name>
    <dbReference type="NCBI Taxonomy" id="386627"/>
    <lineage>
        <taxon>Eukaryota</taxon>
        <taxon>Fungi</taxon>
        <taxon>Dikarya</taxon>
        <taxon>Ascomycota</taxon>
        <taxon>Pezizomycotina</taxon>
        <taxon>Eurotiomycetes</taxon>
        <taxon>Chaetothyriomycetidae</taxon>
        <taxon>Chaetothyriales</taxon>
        <taxon>Herpotrichiellaceae</taxon>
        <taxon>Cladophialophora</taxon>
    </lineage>
</organism>
<evidence type="ECO:0000256" key="5">
    <source>
        <dbReference type="ARBA" id="ARBA00048508"/>
    </source>
</evidence>
<dbReference type="Pfam" id="PF00106">
    <property type="entry name" value="adh_short"/>
    <property type="match status" value="1"/>
</dbReference>
<dbReference type="InterPro" id="IPR036291">
    <property type="entry name" value="NAD(P)-bd_dom_sf"/>
</dbReference>
<comment type="catalytic activity">
    <reaction evidence="5">
        <text>a (3R)-hydroxyacyl-[ACP] + NADP(+) = a 3-oxoacyl-[ACP] + NADPH + H(+)</text>
        <dbReference type="Rhea" id="RHEA:17397"/>
        <dbReference type="Rhea" id="RHEA-COMP:9916"/>
        <dbReference type="Rhea" id="RHEA-COMP:9945"/>
        <dbReference type="ChEBI" id="CHEBI:15378"/>
        <dbReference type="ChEBI" id="CHEBI:57783"/>
        <dbReference type="ChEBI" id="CHEBI:58349"/>
        <dbReference type="ChEBI" id="CHEBI:78776"/>
        <dbReference type="ChEBI" id="CHEBI:78827"/>
        <dbReference type="EC" id="1.1.1.100"/>
    </reaction>
</comment>
<keyword evidence="3" id="KW-0521">NADP</keyword>
<keyword evidence="7" id="KW-1185">Reference proteome</keyword>
<dbReference type="GO" id="GO:0032787">
    <property type="term" value="P:monocarboxylic acid metabolic process"/>
    <property type="evidence" value="ECO:0007669"/>
    <property type="project" value="UniProtKB-ARBA"/>
</dbReference>
<dbReference type="GO" id="GO:0004316">
    <property type="term" value="F:3-oxoacyl-[acyl-carrier-protein] reductase (NADPH) activity"/>
    <property type="evidence" value="ECO:0007669"/>
    <property type="project" value="UniProtKB-EC"/>
</dbReference>
<dbReference type="FunFam" id="3.40.50.720:FF:000173">
    <property type="entry name" value="3-oxoacyl-[acyl-carrier protein] reductase"/>
    <property type="match status" value="1"/>
</dbReference>
<sequence length="251" mass="26229">MALVTDLSSHLALVTGATGGIGKATCLSLARLGCSIAVHYNSATSTATSLVGQLKSLGVKAHAFQADLSSYEDTRKLHAAVVKELGHPTILFNNAGLTLGKSGVKDISEISVEDFEKTWRANCGTAFLLTQLCLPDMVEKGWGRVIFCSSVAGFTGGVVGPHYASSKSALHGLVHWLAGAYAKKGITVNGVAPALIEETKMLPGASAELSAKIPIGRLGKPEEIAETVVWMVKTGYVHNKIIAVDGGLFIQ</sequence>
<name>A0AA39CN78_9EURO</name>
<comment type="similarity">
    <text evidence="1">Belongs to the short-chain dehydrogenases/reductases (SDR) family.</text>
</comment>
<dbReference type="InterPro" id="IPR002347">
    <property type="entry name" value="SDR_fam"/>
</dbReference>
<reference evidence="6" key="1">
    <citation type="submission" date="2022-10" db="EMBL/GenBank/DDBJ databases">
        <title>Culturing micro-colonial fungi from biological soil crusts in the Mojave desert and describing Neophaeococcomyces mojavensis, and introducing the new genera and species Taxawa tesnikishii.</title>
        <authorList>
            <person name="Kurbessoian T."/>
            <person name="Stajich J.E."/>
        </authorList>
    </citation>
    <scope>NUCLEOTIDE SEQUENCE</scope>
    <source>
        <strain evidence="6">TK_41</strain>
    </source>
</reference>
<evidence type="ECO:0000256" key="4">
    <source>
        <dbReference type="ARBA" id="ARBA00023002"/>
    </source>
</evidence>
<dbReference type="SUPFAM" id="SSF51735">
    <property type="entry name" value="NAD(P)-binding Rossmann-fold domains"/>
    <property type="match status" value="1"/>
</dbReference>
<comment type="caution">
    <text evidence="6">The sequence shown here is derived from an EMBL/GenBank/DDBJ whole genome shotgun (WGS) entry which is preliminary data.</text>
</comment>
<dbReference type="PANTHER" id="PTHR42879">
    <property type="entry name" value="3-OXOACYL-(ACYL-CARRIER-PROTEIN) REDUCTASE"/>
    <property type="match status" value="1"/>
</dbReference>
<proteinExistence type="inferred from homology"/>
<dbReference type="AlphaFoldDB" id="A0AA39CN78"/>
<dbReference type="Proteomes" id="UP001172673">
    <property type="component" value="Unassembled WGS sequence"/>
</dbReference>